<evidence type="ECO:0000313" key="1">
    <source>
        <dbReference type="EMBL" id="VDM80666.1"/>
    </source>
</evidence>
<reference evidence="1 2" key="1">
    <citation type="submission" date="2018-11" db="EMBL/GenBank/DDBJ databases">
        <authorList>
            <consortium name="Pathogen Informatics"/>
        </authorList>
    </citation>
    <scope>NUCLEOTIDE SEQUENCE [LARGE SCALE GENOMIC DNA]</scope>
</reference>
<dbReference type="OrthoDB" id="5847397at2759"/>
<name>A0A3P7JBF6_STRVU</name>
<protein>
    <submittedName>
        <fullName evidence="1">Uncharacterized protein</fullName>
    </submittedName>
</protein>
<proteinExistence type="predicted"/>
<keyword evidence="2" id="KW-1185">Reference proteome</keyword>
<dbReference type="AlphaFoldDB" id="A0A3P7JBF6"/>
<organism evidence="1 2">
    <name type="scientific">Strongylus vulgaris</name>
    <name type="common">Blood worm</name>
    <dbReference type="NCBI Taxonomy" id="40348"/>
    <lineage>
        <taxon>Eukaryota</taxon>
        <taxon>Metazoa</taxon>
        <taxon>Ecdysozoa</taxon>
        <taxon>Nematoda</taxon>
        <taxon>Chromadorea</taxon>
        <taxon>Rhabditida</taxon>
        <taxon>Rhabditina</taxon>
        <taxon>Rhabditomorpha</taxon>
        <taxon>Strongyloidea</taxon>
        <taxon>Strongylidae</taxon>
        <taxon>Strongylus</taxon>
    </lineage>
</organism>
<sequence length="57" mass="6602">MSVTRNRRISLGSPKDLKEVKFFDEEPMPDVPPKGARVKVSKLLLALFHDFCLPYFH</sequence>
<accession>A0A3P7JBF6</accession>
<dbReference type="EMBL" id="UYYB01109459">
    <property type="protein sequence ID" value="VDM80666.1"/>
    <property type="molecule type" value="Genomic_DNA"/>
</dbReference>
<evidence type="ECO:0000313" key="2">
    <source>
        <dbReference type="Proteomes" id="UP000270094"/>
    </source>
</evidence>
<dbReference type="Proteomes" id="UP000270094">
    <property type="component" value="Unassembled WGS sequence"/>
</dbReference>
<gene>
    <name evidence="1" type="ORF">SVUK_LOCUS15664</name>
</gene>